<dbReference type="GO" id="GO:0016853">
    <property type="term" value="F:isomerase activity"/>
    <property type="evidence" value="ECO:0007669"/>
    <property type="project" value="UniProtKB-KW"/>
</dbReference>
<dbReference type="SUPFAM" id="SSF51182">
    <property type="entry name" value="RmlC-like cupins"/>
    <property type="match status" value="1"/>
</dbReference>
<dbReference type="AlphaFoldDB" id="A0A1H8DYF9"/>
<dbReference type="PANTHER" id="PTHR42742:SF3">
    <property type="entry name" value="FRUCTOKINASE"/>
    <property type="match status" value="1"/>
</dbReference>
<evidence type="ECO:0000256" key="2">
    <source>
        <dbReference type="ARBA" id="ARBA00022833"/>
    </source>
</evidence>
<keyword evidence="1" id="KW-0479">Metal-binding</keyword>
<proteinExistence type="predicted"/>
<dbReference type="InterPro" id="IPR014710">
    <property type="entry name" value="RmlC-like_jellyroll"/>
</dbReference>
<organism evidence="3 4">
    <name type="scientific">Sphingomonas gellani</name>
    <dbReference type="NCBI Taxonomy" id="1166340"/>
    <lineage>
        <taxon>Bacteria</taxon>
        <taxon>Pseudomonadati</taxon>
        <taxon>Pseudomonadota</taxon>
        <taxon>Alphaproteobacteria</taxon>
        <taxon>Sphingomonadales</taxon>
        <taxon>Sphingomonadaceae</taxon>
        <taxon>Sphingomonas</taxon>
    </lineage>
</organism>
<dbReference type="GO" id="GO:0046872">
    <property type="term" value="F:metal ion binding"/>
    <property type="evidence" value="ECO:0007669"/>
    <property type="project" value="UniProtKB-KW"/>
</dbReference>
<keyword evidence="4" id="KW-1185">Reference proteome</keyword>
<protein>
    <submittedName>
        <fullName evidence="3">Mannose-6-phosphate isomerase, class I</fullName>
    </submittedName>
</protein>
<evidence type="ECO:0000313" key="4">
    <source>
        <dbReference type="Proteomes" id="UP000199206"/>
    </source>
</evidence>
<name>A0A1H8DYF9_9SPHN</name>
<dbReference type="RefSeq" id="WP_093665611.1">
    <property type="nucleotide sequence ID" value="NZ_FOCF01000004.1"/>
</dbReference>
<gene>
    <name evidence="3" type="ORF">SAMN05192583_2084</name>
</gene>
<dbReference type="CDD" id="cd07010">
    <property type="entry name" value="cupin_PMI_type_I_N_bac"/>
    <property type="match status" value="1"/>
</dbReference>
<reference evidence="4" key="1">
    <citation type="submission" date="2016-10" db="EMBL/GenBank/DDBJ databases">
        <authorList>
            <person name="Varghese N."/>
            <person name="Submissions S."/>
        </authorList>
    </citation>
    <scope>NUCLEOTIDE SEQUENCE [LARGE SCALE GENOMIC DNA]</scope>
    <source>
        <strain evidence="4">S6-262</strain>
    </source>
</reference>
<accession>A0A1H8DYF9</accession>
<evidence type="ECO:0000313" key="3">
    <source>
        <dbReference type="EMBL" id="SEN11577.1"/>
    </source>
</evidence>
<dbReference type="STRING" id="1166340.SAMN05192583_2084"/>
<dbReference type="PANTHER" id="PTHR42742">
    <property type="entry name" value="TRANSCRIPTIONAL REPRESSOR MPRA"/>
    <property type="match status" value="1"/>
</dbReference>
<dbReference type="InterPro" id="IPR011051">
    <property type="entry name" value="RmlC_Cupin_sf"/>
</dbReference>
<evidence type="ECO:0000256" key="1">
    <source>
        <dbReference type="ARBA" id="ARBA00022723"/>
    </source>
</evidence>
<sequence length="574" mass="64091">MTRYDKRPVVRVDERSDLCIGGWDAILPRLAGAGDLCVECYPGAPVAAIVDAMRGAWPEAEIVDTMSLFREPEQLDADLRTLLGDDPVFARFPSIDIHAFLDTAAVAAWRASRVPGRRTVVVGPGAAVVMPVRDMLVHVSMARWELQQRQRGGAIANLGSLDYSVRPAEKYRRAFFIDWRIGDEIKYALLPDAHFVIEMNGPEPRMIAGETYVHALDIAASCPFRTVPFFDAGPWGGQWMRERFDLPDGPPNYAWCFDCVPEENSLLLGFGDRQFEIPALDLVRLRPMPLLGRDIVDRFGAEFPIRFDMLDTMGGGNLSLQVHPRADYARNAFGLTYTQDESYYLLDAGDDASVYLGLTDTADPDMVSQALTTAQAGGPPPDVDAFVNRLPARRHDHFLIPAGTVHCSGRNAMVLEISATPYIFTFKLWDWGRLGLDGRPRPIHLEHGLANIDWTRREDFTRGELVNQVRTIDAGSDWRRERTGLHPLEFIETERSWFATTIELDTHGTLNVLNLVAGNAAIVESPSGAFPDYEVHYAETFVIPAVVGRYRLRSLGPPGEQCAVMRAWVRPLQN</sequence>
<dbReference type="Proteomes" id="UP000199206">
    <property type="component" value="Unassembled WGS sequence"/>
</dbReference>
<dbReference type="EMBL" id="FOCF01000004">
    <property type="protein sequence ID" value="SEN11577.1"/>
    <property type="molecule type" value="Genomic_DNA"/>
</dbReference>
<keyword evidence="2" id="KW-0862">Zinc</keyword>
<dbReference type="OrthoDB" id="9808275at2"/>
<dbReference type="InterPro" id="IPR051804">
    <property type="entry name" value="Carb_Metab_Reg_Kinase/Isom"/>
</dbReference>
<dbReference type="Gene3D" id="2.60.120.10">
    <property type="entry name" value="Jelly Rolls"/>
    <property type="match status" value="1"/>
</dbReference>
<keyword evidence="3" id="KW-0413">Isomerase</keyword>